<reference evidence="1" key="1">
    <citation type="submission" date="2018-02" db="EMBL/GenBank/DDBJ databases">
        <title>Rhizophora mucronata_Transcriptome.</title>
        <authorList>
            <person name="Meera S.P."/>
            <person name="Sreeshan A."/>
            <person name="Augustine A."/>
        </authorList>
    </citation>
    <scope>NUCLEOTIDE SEQUENCE</scope>
    <source>
        <tissue evidence="1">Leaf</tissue>
    </source>
</reference>
<sequence length="89" mass="9806">MLVSARALSSECLGRSSGTLCTRMLEATSPWPLPKRSSSSSLGLQQWSCPQVASRKKLSLLEIPWLNLGKEELFSWCVELAVKRVTIGL</sequence>
<accession>A0A2P2QQE2</accession>
<protein>
    <submittedName>
        <fullName evidence="1">Uncharacterized protein</fullName>
    </submittedName>
</protein>
<name>A0A2P2QQE2_RHIMU</name>
<evidence type="ECO:0000313" key="1">
    <source>
        <dbReference type="EMBL" id="MBX69145.1"/>
    </source>
</evidence>
<dbReference type="AlphaFoldDB" id="A0A2P2QQE2"/>
<proteinExistence type="predicted"/>
<organism evidence="1">
    <name type="scientific">Rhizophora mucronata</name>
    <name type="common">Asiatic mangrove</name>
    <dbReference type="NCBI Taxonomy" id="61149"/>
    <lineage>
        <taxon>Eukaryota</taxon>
        <taxon>Viridiplantae</taxon>
        <taxon>Streptophyta</taxon>
        <taxon>Embryophyta</taxon>
        <taxon>Tracheophyta</taxon>
        <taxon>Spermatophyta</taxon>
        <taxon>Magnoliopsida</taxon>
        <taxon>eudicotyledons</taxon>
        <taxon>Gunneridae</taxon>
        <taxon>Pentapetalae</taxon>
        <taxon>rosids</taxon>
        <taxon>fabids</taxon>
        <taxon>Malpighiales</taxon>
        <taxon>Rhizophoraceae</taxon>
        <taxon>Rhizophora</taxon>
    </lineage>
</organism>
<dbReference type="EMBL" id="GGEC01088661">
    <property type="protein sequence ID" value="MBX69145.1"/>
    <property type="molecule type" value="Transcribed_RNA"/>
</dbReference>